<dbReference type="EC" id="3.4.13.23" evidence="7"/>
<dbReference type="Gene3D" id="3.40.630.10">
    <property type="entry name" value="Zn peptidases"/>
    <property type="match status" value="1"/>
</dbReference>
<evidence type="ECO:0000256" key="7">
    <source>
        <dbReference type="ARBA" id="ARBA00023625"/>
    </source>
</evidence>
<evidence type="ECO:0000256" key="5">
    <source>
        <dbReference type="ARBA" id="ARBA00022801"/>
    </source>
</evidence>
<sequence>QKGLILGAYDGCDKGELKLTPTAKKFDQETNGKLSTLLKGADIRLGRAEVYTNVHIDFACVAVTGLGPEGEGIDSLESLDKCKENIRIAAGVAATNLQANGMNSLLVEGFTNAEAAAEGASLAVWKYQEYKNKQDQTGNVKLELYHDPDIESFQRGLIKGEAQNLARALEESPANRMTPSIFAQKAVDALCACGVQVNVRDVHWMRDRKMNAFMSVAKGSCETPLLLEIGYCAGAPDEKPVVLIGKGLTFDSGGLLTKPCDNMMQHRGDMAGAAVVVAAIRCCAMLNLPFNIKGLIPLCESMPGGLAIKPGDVVTAINGKSIRIEDTDNEGRVTMTDPLIYCTAFKPCLVITLGTMTDMSRTIGSGCSALFTTSDVVWREMHRAGLETGDRVWRYPMWKYYKRMVTDHIGVDITNKGSGGGGDSCLAAAFLYEFVPPGIDFCHLDITGVGMISSGVGYPYLRPGLMTGRPTRTLCQFFYQMACPHERGDEC</sequence>
<organism evidence="17 18">
    <name type="scientific">Ranatra chinensis</name>
    <dbReference type="NCBI Taxonomy" id="642074"/>
    <lineage>
        <taxon>Eukaryota</taxon>
        <taxon>Metazoa</taxon>
        <taxon>Ecdysozoa</taxon>
        <taxon>Arthropoda</taxon>
        <taxon>Hexapoda</taxon>
        <taxon>Insecta</taxon>
        <taxon>Pterygota</taxon>
        <taxon>Neoptera</taxon>
        <taxon>Paraneoptera</taxon>
        <taxon>Hemiptera</taxon>
        <taxon>Heteroptera</taxon>
        <taxon>Panheteroptera</taxon>
        <taxon>Nepomorpha</taxon>
        <taxon>Nepidae</taxon>
        <taxon>Ranatrinae</taxon>
        <taxon>Ranatra</taxon>
    </lineage>
</organism>
<feature type="domain" description="Cytosol aminopeptidase" evidence="15">
    <location>
        <begin position="164"/>
        <end position="474"/>
    </location>
</feature>
<dbReference type="InterPro" id="IPR000819">
    <property type="entry name" value="Peptidase_M17_C"/>
</dbReference>
<evidence type="ECO:0000256" key="8">
    <source>
        <dbReference type="ARBA" id="ARBA00029605"/>
    </source>
</evidence>
<keyword evidence="4" id="KW-0645">Protease</keyword>
<dbReference type="PRINTS" id="PR00481">
    <property type="entry name" value="LAMNOPPTDASE"/>
</dbReference>
<dbReference type="Pfam" id="PF02789">
    <property type="entry name" value="Peptidase_M17_N"/>
    <property type="match status" value="1"/>
</dbReference>
<dbReference type="PANTHER" id="PTHR11963">
    <property type="entry name" value="LEUCINE AMINOPEPTIDASE-RELATED"/>
    <property type="match status" value="1"/>
</dbReference>
<comment type="function">
    <text evidence="12">Cytosolic metallopeptidase that catalyzes the removal of unsubstituted N-terminal hydrophobic amino acids from various peptides. The presence of Zn(2+) ions is essential for the peptidase activity, and the association with other cofactors can modulate the substrate spectificity of the enzyme. For instance, in the presence of Mn(2+), it displays a specific Cys-Gly hydrolyzing activity of Cys-Gly-S-conjugates. Involved in the metabolism of glutathione and in the degradation of glutathione S-conjugates, which may play a role in the control of the cell redox status.</text>
</comment>
<dbReference type="Proteomes" id="UP001558652">
    <property type="component" value="Unassembled WGS sequence"/>
</dbReference>
<gene>
    <name evidence="17" type="ORF">AAG570_002761</name>
</gene>
<dbReference type="InterPro" id="IPR008283">
    <property type="entry name" value="Peptidase_M17_N"/>
</dbReference>
<comment type="similarity">
    <text evidence="1">Belongs to the peptidase M17 family.</text>
</comment>
<evidence type="ECO:0000256" key="1">
    <source>
        <dbReference type="ARBA" id="ARBA00009528"/>
    </source>
</evidence>
<keyword evidence="5" id="KW-0378">Hydrolase</keyword>
<dbReference type="CDD" id="cd00433">
    <property type="entry name" value="Peptidase_M17"/>
    <property type="match status" value="1"/>
</dbReference>
<protein>
    <recommendedName>
        <fullName evidence="2">Cytosol aminopeptidase</fullName>
        <ecNumber evidence="7">3.4.13.23</ecNumber>
    </recommendedName>
    <alternativeName>
        <fullName evidence="10">Cysteinylglycine-S-conjugate dipeptidase</fullName>
    </alternativeName>
    <alternativeName>
        <fullName evidence="11">Leucine aminopeptidase 3</fullName>
    </alternativeName>
    <alternativeName>
        <fullName evidence="9">Proline aminopeptidase</fullName>
    </alternativeName>
    <alternativeName>
        <fullName evidence="8">Prolyl aminopeptidase</fullName>
    </alternativeName>
</protein>
<dbReference type="InterPro" id="IPR011356">
    <property type="entry name" value="Leucine_aapep/pepB"/>
</dbReference>
<keyword evidence="3" id="KW-0031">Aminopeptidase</keyword>
<dbReference type="Pfam" id="PF00883">
    <property type="entry name" value="Peptidase_M17"/>
    <property type="match status" value="1"/>
</dbReference>
<comment type="catalytic activity">
    <reaction evidence="14">
        <text>L-cysteinylglycine + H2O = L-cysteine + glycine</text>
        <dbReference type="Rhea" id="RHEA:28783"/>
        <dbReference type="ChEBI" id="CHEBI:15377"/>
        <dbReference type="ChEBI" id="CHEBI:35235"/>
        <dbReference type="ChEBI" id="CHEBI:57305"/>
        <dbReference type="ChEBI" id="CHEBI:61694"/>
    </reaction>
    <physiologicalReaction direction="left-to-right" evidence="14">
        <dbReference type="Rhea" id="RHEA:28784"/>
    </physiologicalReaction>
</comment>
<evidence type="ECO:0000313" key="18">
    <source>
        <dbReference type="Proteomes" id="UP001558652"/>
    </source>
</evidence>
<evidence type="ECO:0000256" key="13">
    <source>
        <dbReference type="ARBA" id="ARBA00047881"/>
    </source>
</evidence>
<evidence type="ECO:0000256" key="2">
    <source>
        <dbReference type="ARBA" id="ARBA00014190"/>
    </source>
</evidence>
<comment type="catalytic activity">
    <reaction evidence="6">
        <text>an S-substituted L-cysteinylglycine + H2O = an S-substituted L-cysteine + glycine</text>
        <dbReference type="Rhea" id="RHEA:60444"/>
        <dbReference type="ChEBI" id="CHEBI:15377"/>
        <dbReference type="ChEBI" id="CHEBI:57305"/>
        <dbReference type="ChEBI" id="CHEBI:58717"/>
        <dbReference type="ChEBI" id="CHEBI:143103"/>
        <dbReference type="EC" id="3.4.13.23"/>
    </reaction>
    <physiologicalReaction direction="left-to-right" evidence="6">
        <dbReference type="Rhea" id="RHEA:60445"/>
    </physiologicalReaction>
</comment>
<name>A0ABD0Y4V5_9HEMI</name>
<dbReference type="SUPFAM" id="SSF53187">
    <property type="entry name" value="Zn-dependent exopeptidases"/>
    <property type="match status" value="1"/>
</dbReference>
<evidence type="ECO:0000259" key="15">
    <source>
        <dbReference type="Pfam" id="PF00883"/>
    </source>
</evidence>
<dbReference type="SUPFAM" id="SSF52949">
    <property type="entry name" value="Macro domain-like"/>
    <property type="match status" value="1"/>
</dbReference>
<dbReference type="PANTHER" id="PTHR11963:SF16">
    <property type="entry name" value="CYTOSOL AMINOPEPTIDASE"/>
    <property type="match status" value="1"/>
</dbReference>
<reference evidence="17 18" key="1">
    <citation type="submission" date="2024-07" db="EMBL/GenBank/DDBJ databases">
        <title>Chromosome-level genome assembly of the water stick insect Ranatra chinensis (Heteroptera: Nepidae).</title>
        <authorList>
            <person name="Liu X."/>
        </authorList>
    </citation>
    <scope>NUCLEOTIDE SEQUENCE [LARGE SCALE GENOMIC DNA]</scope>
    <source>
        <strain evidence="17">Cailab_2021Rc</strain>
        <tissue evidence="17">Muscle</tissue>
    </source>
</reference>
<dbReference type="InterPro" id="IPR043472">
    <property type="entry name" value="Macro_dom-like"/>
</dbReference>
<evidence type="ECO:0000256" key="14">
    <source>
        <dbReference type="ARBA" id="ARBA00049107"/>
    </source>
</evidence>
<evidence type="ECO:0000256" key="9">
    <source>
        <dbReference type="ARBA" id="ARBA00030930"/>
    </source>
</evidence>
<dbReference type="GO" id="GO:0004177">
    <property type="term" value="F:aminopeptidase activity"/>
    <property type="evidence" value="ECO:0007669"/>
    <property type="project" value="UniProtKB-KW"/>
</dbReference>
<evidence type="ECO:0000256" key="12">
    <source>
        <dbReference type="ARBA" id="ARBA00045966"/>
    </source>
</evidence>
<dbReference type="AlphaFoldDB" id="A0ABD0Y4V5"/>
<evidence type="ECO:0000313" key="17">
    <source>
        <dbReference type="EMBL" id="KAL1122430.1"/>
    </source>
</evidence>
<comment type="catalytic activity">
    <reaction evidence="13">
        <text>S-benzyl-L-cysteinylglycine + H2O = S-benzyl-L-cysteine + glycine</text>
        <dbReference type="Rhea" id="RHEA:62568"/>
        <dbReference type="ChEBI" id="CHEBI:15377"/>
        <dbReference type="ChEBI" id="CHEBI:57305"/>
        <dbReference type="ChEBI" id="CHEBI:145802"/>
        <dbReference type="ChEBI" id="CHEBI:145803"/>
    </reaction>
    <physiologicalReaction direction="left-to-right" evidence="13">
        <dbReference type="Rhea" id="RHEA:62569"/>
    </physiologicalReaction>
</comment>
<evidence type="ECO:0000256" key="10">
    <source>
        <dbReference type="ARBA" id="ARBA00030997"/>
    </source>
</evidence>
<evidence type="ECO:0000256" key="3">
    <source>
        <dbReference type="ARBA" id="ARBA00022438"/>
    </source>
</evidence>
<dbReference type="EMBL" id="JBFDAA010000013">
    <property type="protein sequence ID" value="KAL1122430.1"/>
    <property type="molecule type" value="Genomic_DNA"/>
</dbReference>
<comment type="caution">
    <text evidence="17">The sequence shown here is derived from an EMBL/GenBank/DDBJ whole genome shotgun (WGS) entry which is preliminary data.</text>
</comment>
<dbReference type="GO" id="GO:0006508">
    <property type="term" value="P:proteolysis"/>
    <property type="evidence" value="ECO:0007669"/>
    <property type="project" value="UniProtKB-KW"/>
</dbReference>
<dbReference type="Gene3D" id="3.40.220.10">
    <property type="entry name" value="Leucine Aminopeptidase, subunit E, domain 1"/>
    <property type="match status" value="1"/>
</dbReference>
<feature type="domain" description="Peptidase M17 leucyl aminopeptidase N-terminal" evidence="16">
    <location>
        <begin position="16"/>
        <end position="133"/>
    </location>
</feature>
<feature type="non-terminal residue" evidence="17">
    <location>
        <position position="1"/>
    </location>
</feature>
<evidence type="ECO:0000256" key="6">
    <source>
        <dbReference type="ARBA" id="ARBA00023511"/>
    </source>
</evidence>
<accession>A0ABD0Y4V5</accession>
<evidence type="ECO:0000256" key="11">
    <source>
        <dbReference type="ARBA" id="ARBA00031564"/>
    </source>
</evidence>
<proteinExistence type="inferred from homology"/>
<evidence type="ECO:0000256" key="4">
    <source>
        <dbReference type="ARBA" id="ARBA00022670"/>
    </source>
</evidence>
<evidence type="ECO:0000259" key="16">
    <source>
        <dbReference type="Pfam" id="PF02789"/>
    </source>
</evidence>
<keyword evidence="18" id="KW-1185">Reference proteome</keyword>